<sequence>MNGGIADEPLAQSLLRHLAATRGKHDPLGSLARTVVNGEATLVQAVRDPWHGAGLAEAASEGLKVQESLPSEEREAIESGAQRLRDRHANPADPGKLS</sequence>
<dbReference type="AlphaFoldDB" id="A0A931G2W2"/>
<dbReference type="Proteomes" id="UP000598146">
    <property type="component" value="Unassembled WGS sequence"/>
</dbReference>
<name>A0A931G2W2_9ACTN</name>
<dbReference type="EMBL" id="JADQTO010000035">
    <property type="protein sequence ID" value="MBG0568182.1"/>
    <property type="molecule type" value="Genomic_DNA"/>
</dbReference>
<accession>A0A931G2W2</accession>
<organism evidence="2 3">
    <name type="scientific">Actinoplanes aureus</name>
    <dbReference type="NCBI Taxonomy" id="2792083"/>
    <lineage>
        <taxon>Bacteria</taxon>
        <taxon>Bacillati</taxon>
        <taxon>Actinomycetota</taxon>
        <taxon>Actinomycetes</taxon>
        <taxon>Micromonosporales</taxon>
        <taxon>Micromonosporaceae</taxon>
        <taxon>Actinoplanes</taxon>
    </lineage>
</organism>
<feature type="compositionally biased region" description="Basic and acidic residues" evidence="1">
    <location>
        <begin position="71"/>
        <end position="90"/>
    </location>
</feature>
<protein>
    <submittedName>
        <fullName evidence="2">Uncharacterized protein</fullName>
    </submittedName>
</protein>
<evidence type="ECO:0000256" key="1">
    <source>
        <dbReference type="SAM" id="MobiDB-lite"/>
    </source>
</evidence>
<keyword evidence="3" id="KW-1185">Reference proteome</keyword>
<dbReference type="RefSeq" id="WP_196419959.1">
    <property type="nucleotide sequence ID" value="NZ_JADQTO010000035.1"/>
</dbReference>
<comment type="caution">
    <text evidence="2">The sequence shown here is derived from an EMBL/GenBank/DDBJ whole genome shotgun (WGS) entry which is preliminary data.</text>
</comment>
<evidence type="ECO:0000313" key="2">
    <source>
        <dbReference type="EMBL" id="MBG0568182.1"/>
    </source>
</evidence>
<gene>
    <name evidence="2" type="ORF">I4J89_42815</name>
</gene>
<reference evidence="2" key="1">
    <citation type="submission" date="2020-11" db="EMBL/GenBank/DDBJ databases">
        <title>Isolation and identification of active actinomycetes.</title>
        <authorList>
            <person name="Sun X."/>
        </authorList>
    </citation>
    <scope>NUCLEOTIDE SEQUENCE</scope>
    <source>
        <strain evidence="2">NEAU-A11</strain>
    </source>
</reference>
<evidence type="ECO:0000313" key="3">
    <source>
        <dbReference type="Proteomes" id="UP000598146"/>
    </source>
</evidence>
<proteinExistence type="predicted"/>
<feature type="region of interest" description="Disordered" evidence="1">
    <location>
        <begin position="61"/>
        <end position="98"/>
    </location>
</feature>